<feature type="chain" id="PRO_5031311977" description="Thioredoxin domain-containing protein" evidence="2">
    <location>
        <begin position="20"/>
        <end position="775"/>
    </location>
</feature>
<dbReference type="InterPro" id="IPR052842">
    <property type="entry name" value="ER_Co-chaperone"/>
</dbReference>
<dbReference type="EMBL" id="HBFC01025704">
    <property type="protein sequence ID" value="CAD8713062.1"/>
    <property type="molecule type" value="Transcribed_RNA"/>
</dbReference>
<protein>
    <recommendedName>
        <fullName evidence="3">Thioredoxin domain-containing protein</fullName>
    </recommendedName>
</protein>
<reference evidence="4" key="1">
    <citation type="submission" date="2021-01" db="EMBL/GenBank/DDBJ databases">
        <authorList>
            <person name="Corre E."/>
            <person name="Pelletier E."/>
            <person name="Niang G."/>
            <person name="Scheremetjew M."/>
            <person name="Finn R."/>
            <person name="Kale V."/>
            <person name="Holt S."/>
            <person name="Cochrane G."/>
            <person name="Meng A."/>
            <person name="Brown T."/>
            <person name="Cohen L."/>
        </authorList>
    </citation>
    <scope>NUCLEOTIDE SEQUENCE</scope>
    <source>
        <strain evidence="4">SL-175</strain>
    </source>
</reference>
<evidence type="ECO:0000256" key="2">
    <source>
        <dbReference type="SAM" id="SignalP"/>
    </source>
</evidence>
<evidence type="ECO:0000313" key="4">
    <source>
        <dbReference type="EMBL" id="CAD8713062.1"/>
    </source>
</evidence>
<sequence>MARRSPLLLLVALLVAVDAQSPYPDDGPVVALDDASFEELVGENGREAWVIAFHTDGCAPCAQMAPTFIRAAKAMDGIVRFGHVHVGEGTTLVAKAAGLTKVPTVLGFPAHKTINPYMKTSAKQGVEFRGATGSHKKIADFAAALLPDAFVRRLDGLEAYAAFREEAGDLPVALLISTKNTTSALYKSLALRFKGRAAFAEVHHSVEVLLAAMGVTEAPALLAFPAAARSLDEAVTHEGEMKAGDLAAFIETHANAAPDPADDAPEERDPRVDNAKASGASGDAAEPMTSSKTSSKERKSKERKSKFTLVSPDPDQFEDKVLSQEALVMLLFTKLGNPECVNQSIAAANALGKLSGQVQMGEVNASDAAAAPLTAQYAPGLLADDAKCIEVVLFPHGAENKADADPEVYAGEIIFDALGEWIFENVPDFVMPLKAKLVDNFLQQNPMKPKVVLFFEGEAPREYVALAANFHEDFAFAVISASDKASLSRFQVTTTPAIRLLYVVPPKEGEAMSKDVQYSAAAYPAPTLVYSQMHQWLQQVQIQVLGKDLGQHDKPPKKDAAPVELAGTPEELDAACGSAGLCVVAFVSHEEGDAKRERDEAVVREVAADKADKPFRFVYVDPAAQRSFAAAFEVSGSDLPTVAVVSMRKNRYAVYRRTFDAAGVGAFLDDVLAAKQRTTMIQEIPRLVPGGEAPEEALEDLVEEEFDLSDIMGEEVEGEAAMSRGEKDKKLDQELAAQAAEAATAAAAEAAVAAEKAKKAKKKKSKKKKKKQAEL</sequence>
<feature type="domain" description="Thioredoxin" evidence="3">
    <location>
        <begin position="10"/>
        <end position="147"/>
    </location>
</feature>
<dbReference type="Gene3D" id="3.40.30.10">
    <property type="entry name" value="Glutaredoxin"/>
    <property type="match status" value="3"/>
</dbReference>
<dbReference type="InterPro" id="IPR017937">
    <property type="entry name" value="Thioredoxin_CS"/>
</dbReference>
<gene>
    <name evidence="4" type="ORF">MANT1106_LOCUS15573</name>
</gene>
<proteinExistence type="predicted"/>
<dbReference type="PROSITE" id="PS51352">
    <property type="entry name" value="THIOREDOXIN_2"/>
    <property type="match status" value="1"/>
</dbReference>
<dbReference type="PROSITE" id="PS00194">
    <property type="entry name" value="THIOREDOXIN_1"/>
    <property type="match status" value="1"/>
</dbReference>
<feature type="region of interest" description="Disordered" evidence="1">
    <location>
        <begin position="256"/>
        <end position="311"/>
    </location>
</feature>
<dbReference type="InterPro" id="IPR036249">
    <property type="entry name" value="Thioredoxin-like_sf"/>
</dbReference>
<dbReference type="InterPro" id="IPR013766">
    <property type="entry name" value="Thioredoxin_domain"/>
</dbReference>
<dbReference type="PANTHER" id="PTHR45184">
    <property type="entry name" value="DNAJ PROTEIN ERDJ3A"/>
    <property type="match status" value="1"/>
</dbReference>
<evidence type="ECO:0000259" key="3">
    <source>
        <dbReference type="PROSITE" id="PS51352"/>
    </source>
</evidence>
<dbReference type="Pfam" id="PF00085">
    <property type="entry name" value="Thioredoxin"/>
    <property type="match status" value="1"/>
</dbReference>
<accession>A0A7S0SPE6</accession>
<dbReference type="SUPFAM" id="SSF52833">
    <property type="entry name" value="Thioredoxin-like"/>
    <property type="match status" value="2"/>
</dbReference>
<feature type="signal peptide" evidence="2">
    <location>
        <begin position="1"/>
        <end position="19"/>
    </location>
</feature>
<organism evidence="4">
    <name type="scientific">Mantoniella antarctica</name>
    <dbReference type="NCBI Taxonomy" id="81844"/>
    <lineage>
        <taxon>Eukaryota</taxon>
        <taxon>Viridiplantae</taxon>
        <taxon>Chlorophyta</taxon>
        <taxon>Mamiellophyceae</taxon>
        <taxon>Mamiellales</taxon>
        <taxon>Mamiellaceae</taxon>
        <taxon>Mantoniella</taxon>
    </lineage>
</organism>
<keyword evidence="2" id="KW-0732">Signal</keyword>
<dbReference type="AlphaFoldDB" id="A0A7S0SPE6"/>
<dbReference type="PANTHER" id="PTHR45184:SF1">
    <property type="entry name" value="DNAJ PROTEIN ERDJ3A"/>
    <property type="match status" value="1"/>
</dbReference>
<name>A0A7S0SPE6_9CHLO</name>
<evidence type="ECO:0000256" key="1">
    <source>
        <dbReference type="SAM" id="MobiDB-lite"/>
    </source>
</evidence>